<feature type="signal peptide" evidence="1">
    <location>
        <begin position="1"/>
        <end position="23"/>
    </location>
</feature>
<dbReference type="Gene3D" id="2.60.40.10">
    <property type="entry name" value="Immunoglobulins"/>
    <property type="match status" value="1"/>
</dbReference>
<dbReference type="RefSeq" id="WP_248945816.1">
    <property type="nucleotide sequence ID" value="NZ_CBCSGY010000040.1"/>
</dbReference>
<dbReference type="InterPro" id="IPR013783">
    <property type="entry name" value="Ig-like_fold"/>
</dbReference>
<gene>
    <name evidence="2" type="ORF">KAJ71_11200</name>
</gene>
<evidence type="ECO:0000256" key="1">
    <source>
        <dbReference type="SAM" id="SignalP"/>
    </source>
</evidence>
<proteinExistence type="predicted"/>
<keyword evidence="1" id="KW-0732">Signal</keyword>
<sequence length="157" mass="17153">MSVNFCCRFGLLAPLLFIPNSYAGGKLSLSQAELTIKPQARLPELVVENQGDGPLYLDVTQQLLTNPGSQPETLVDIGNTESPSLLVTPSRLTLGPGQKRNMQLRVLAQPEKTQVWRITFRPQQKMHVVTDGVAATRAPLRISIGYGVVIYQAGGQR</sequence>
<comment type="caution">
    <text evidence="2">The sequence shown here is derived from an EMBL/GenBank/DDBJ whole genome shotgun (WGS) entry which is preliminary data.</text>
</comment>
<feature type="chain" id="PRO_5046860417" description="Pilus assembly protein" evidence="1">
    <location>
        <begin position="24"/>
        <end position="157"/>
    </location>
</feature>
<accession>A0ABT0KC20</accession>
<evidence type="ECO:0008006" key="4">
    <source>
        <dbReference type="Google" id="ProtNLM"/>
    </source>
</evidence>
<name>A0ABT0KC20_9GAMM</name>
<dbReference type="Proteomes" id="UP001165275">
    <property type="component" value="Unassembled WGS sequence"/>
</dbReference>
<protein>
    <recommendedName>
        <fullName evidence="4">Pilus assembly protein</fullName>
    </recommendedName>
</protein>
<evidence type="ECO:0000313" key="3">
    <source>
        <dbReference type="Proteomes" id="UP001165275"/>
    </source>
</evidence>
<dbReference type="EMBL" id="JAGQDC010000007">
    <property type="protein sequence ID" value="MCL1029585.1"/>
    <property type="molecule type" value="Genomic_DNA"/>
</dbReference>
<keyword evidence="3" id="KW-1185">Reference proteome</keyword>
<reference evidence="2" key="1">
    <citation type="submission" date="2021-04" db="EMBL/GenBank/DDBJ databases">
        <title>Genome sequence of Serratia sp. arafor3.</title>
        <authorList>
            <person name="Besaury L."/>
        </authorList>
    </citation>
    <scope>NUCLEOTIDE SEQUENCE</scope>
    <source>
        <strain evidence="2">Arafor3</strain>
    </source>
</reference>
<evidence type="ECO:0000313" key="2">
    <source>
        <dbReference type="EMBL" id="MCL1029585.1"/>
    </source>
</evidence>
<organism evidence="2 3">
    <name type="scientific">Serratia silvae</name>
    <dbReference type="NCBI Taxonomy" id="2824122"/>
    <lineage>
        <taxon>Bacteria</taxon>
        <taxon>Pseudomonadati</taxon>
        <taxon>Pseudomonadota</taxon>
        <taxon>Gammaproteobacteria</taxon>
        <taxon>Enterobacterales</taxon>
        <taxon>Yersiniaceae</taxon>
        <taxon>Serratia</taxon>
    </lineage>
</organism>